<evidence type="ECO:0000313" key="4">
    <source>
        <dbReference type="EMBL" id="GBC98831.1"/>
    </source>
</evidence>
<dbReference type="Gene3D" id="2.60.40.10">
    <property type="entry name" value="Immunoglobulins"/>
    <property type="match status" value="1"/>
</dbReference>
<dbReference type="EMBL" id="BEHT01000016">
    <property type="protein sequence ID" value="GBC98831.1"/>
    <property type="molecule type" value="Genomic_DNA"/>
</dbReference>
<reference evidence="5" key="1">
    <citation type="submission" date="2017-09" db="EMBL/GenBank/DDBJ databases">
        <title>Metaegenomics of thermophilic ammonia-oxidizing enrichment culture.</title>
        <authorList>
            <person name="Kato S."/>
            <person name="Suzuki K."/>
        </authorList>
    </citation>
    <scope>NUCLEOTIDE SEQUENCE [LARGE SCALE GENOMIC DNA]</scope>
</reference>
<accession>A0A2H5XCB2</accession>
<dbReference type="InterPro" id="IPR036514">
    <property type="entry name" value="SGNH_hydro_sf"/>
</dbReference>
<evidence type="ECO:0000256" key="1">
    <source>
        <dbReference type="ARBA" id="ARBA00022801"/>
    </source>
</evidence>
<dbReference type="Pfam" id="PF03629">
    <property type="entry name" value="SASA"/>
    <property type="match status" value="1"/>
</dbReference>
<dbReference type="InterPro" id="IPR005181">
    <property type="entry name" value="SASA"/>
</dbReference>
<dbReference type="AlphaFoldDB" id="A0A2H5XCB2"/>
<feature type="compositionally biased region" description="Basic and acidic residues" evidence="2">
    <location>
        <begin position="242"/>
        <end position="254"/>
    </location>
</feature>
<sequence length="508" mass="56111">MVLRKTALWLLSVVLVGQGMGQVRLPALFTDHAVVQRDAPIRLWGTAAPNETVTVTLAGRTATTTADSGGRWQVTLPPLPAGGPFELSVKGQQNEIVVRDVLVGEVWVASGQSNMEWPVALAMNAEQEIAHATDPQIRLFQVPHRVADVPQEEVEGAWQVCAPETVKTFSAVAYFFARELRRHVRVPVGIIQSTWGGTPAEAWTSRSALESDPQLRPLLDRWQKVLADYPEAQKRYEEQVRRWQEEAEKAKAEGKPVPPRPHPPLGPGHPHAPSGLFNGMIAPLTKFVLRGVIWYQGESNVGRAAEYRRLFPTMITDWRKVWGLGDLPFLFVQLANFLAPKPEPSESAWAELREAQTFALKLPNTGMATAVDIGDANDIHPRNKQEVGRRLALVARALVYGEHVVYSGPVYERMQVEGNKVRLFFRHVDGGLVCKGEKLTGFAIAGPNGKFVWAEAVIDGDTVVVWSPQVAQPAAVRYAWADNPEVSLYNREGLPAVPFRTDAPSDDP</sequence>
<feature type="compositionally biased region" description="Pro residues" evidence="2">
    <location>
        <begin position="256"/>
        <end position="267"/>
    </location>
</feature>
<proteinExistence type="predicted"/>
<evidence type="ECO:0000259" key="3">
    <source>
        <dbReference type="Pfam" id="PF03629"/>
    </source>
</evidence>
<dbReference type="PANTHER" id="PTHR22901">
    <property type="entry name" value="SIALATE O-ACETYLESTERASE"/>
    <property type="match status" value="1"/>
</dbReference>
<dbReference type="InterPro" id="IPR013783">
    <property type="entry name" value="Ig-like_fold"/>
</dbReference>
<dbReference type="Gene3D" id="3.40.50.1110">
    <property type="entry name" value="SGNH hydrolase"/>
    <property type="match status" value="1"/>
</dbReference>
<evidence type="ECO:0000313" key="5">
    <source>
        <dbReference type="Proteomes" id="UP000236173"/>
    </source>
</evidence>
<dbReference type="PANTHER" id="PTHR22901:SF0">
    <property type="entry name" value="SIALATE O-ACETYLESTERASE"/>
    <property type="match status" value="1"/>
</dbReference>
<organism evidence="4 5">
    <name type="scientific">Candidatus Fervidibacter japonicus</name>
    <dbReference type="NCBI Taxonomy" id="2035412"/>
    <lineage>
        <taxon>Bacteria</taxon>
        <taxon>Candidatus Fervidibacterota</taxon>
        <taxon>Candidatus Fervidibacter</taxon>
    </lineage>
</organism>
<dbReference type="InterPro" id="IPR039329">
    <property type="entry name" value="SIAE"/>
</dbReference>
<dbReference type="GO" id="GO:0005975">
    <property type="term" value="P:carbohydrate metabolic process"/>
    <property type="evidence" value="ECO:0007669"/>
    <property type="project" value="TreeGrafter"/>
</dbReference>
<gene>
    <name evidence="4" type="ORF">HRbin17_01347</name>
</gene>
<dbReference type="Proteomes" id="UP000236173">
    <property type="component" value="Unassembled WGS sequence"/>
</dbReference>
<dbReference type="SUPFAM" id="SSF52266">
    <property type="entry name" value="SGNH hydrolase"/>
    <property type="match status" value="1"/>
</dbReference>
<name>A0A2H5XCB2_9BACT</name>
<feature type="domain" description="Sialate O-acetylesterase" evidence="3">
    <location>
        <begin position="285"/>
        <end position="392"/>
    </location>
</feature>
<keyword evidence="1" id="KW-0378">Hydrolase</keyword>
<evidence type="ECO:0000256" key="2">
    <source>
        <dbReference type="SAM" id="MobiDB-lite"/>
    </source>
</evidence>
<protein>
    <recommendedName>
        <fullName evidence="3">Sialate O-acetylesterase domain-containing protein</fullName>
    </recommendedName>
</protein>
<dbReference type="GO" id="GO:0001681">
    <property type="term" value="F:sialate O-acetylesterase activity"/>
    <property type="evidence" value="ECO:0007669"/>
    <property type="project" value="InterPro"/>
</dbReference>
<feature type="region of interest" description="Disordered" evidence="2">
    <location>
        <begin position="242"/>
        <end position="272"/>
    </location>
</feature>
<comment type="caution">
    <text evidence="4">The sequence shown here is derived from an EMBL/GenBank/DDBJ whole genome shotgun (WGS) entry which is preliminary data.</text>
</comment>